<organism evidence="7 8">
    <name type="scientific">Arthrobacter sulfonylureivorans</name>
    <dbReference type="NCBI Taxonomy" id="2486855"/>
    <lineage>
        <taxon>Bacteria</taxon>
        <taxon>Bacillati</taxon>
        <taxon>Actinomycetota</taxon>
        <taxon>Actinomycetes</taxon>
        <taxon>Micrococcales</taxon>
        <taxon>Micrococcaceae</taxon>
        <taxon>Arthrobacter</taxon>
    </lineage>
</organism>
<evidence type="ECO:0000313" key="8">
    <source>
        <dbReference type="Proteomes" id="UP000829069"/>
    </source>
</evidence>
<evidence type="ECO:0000313" key="7">
    <source>
        <dbReference type="EMBL" id="UNK46085.1"/>
    </source>
</evidence>
<dbReference type="EMBL" id="CP093326">
    <property type="protein sequence ID" value="UNK46085.1"/>
    <property type="molecule type" value="Genomic_DNA"/>
</dbReference>
<dbReference type="RefSeq" id="WP_241914183.1">
    <property type="nucleotide sequence ID" value="NZ_CP093326.1"/>
</dbReference>
<reference evidence="7 8" key="1">
    <citation type="submission" date="2022-03" db="EMBL/GenBank/DDBJ databases">
        <title>Isotopic signatures of nitrous oxide derived from detoxification processes.</title>
        <authorList>
            <person name="Behrendt U."/>
            <person name="Buchen C."/>
            <person name="Well R."/>
            <person name="Ulrich A."/>
            <person name="Rohe L."/>
            <person name="Kolb S."/>
            <person name="Schloter M."/>
            <person name="Horn M.A."/>
            <person name="Augustin J."/>
        </authorList>
    </citation>
    <scope>NUCLEOTIDE SEQUENCE [LARGE SCALE GENOMIC DNA]</scope>
    <source>
        <strain evidence="7 8">S4-C24</strain>
    </source>
</reference>
<evidence type="ECO:0000256" key="3">
    <source>
        <dbReference type="RuleBase" id="RU362132"/>
    </source>
</evidence>
<dbReference type="Proteomes" id="UP000829069">
    <property type="component" value="Chromosome"/>
</dbReference>
<dbReference type="CDD" id="cd07035">
    <property type="entry name" value="TPP_PYR_POX_like"/>
    <property type="match status" value="1"/>
</dbReference>
<dbReference type="Pfam" id="PF02775">
    <property type="entry name" value="TPP_enzyme_C"/>
    <property type="match status" value="1"/>
</dbReference>
<gene>
    <name evidence="7" type="ORF">MNQ99_01510</name>
</gene>
<dbReference type="InterPro" id="IPR045229">
    <property type="entry name" value="TPP_enz"/>
</dbReference>
<sequence length="559" mass="58036">MTTVSERVAEVLAGQVDEVFALMGNGNAYFVDALARQSVRMHAMRHETATVAAADAYYRVSRRPAVATTTFGPGFTNTLTSLAEAAQANTPVLLVVGDAPSTGPRPWDVDQTAMAAAMGVNTFTVTGANAGQTALDAFHYAVTRRTAVVLAIPYDVAASPAADEGTLVPGPLPLATTTAAQASLDGVAKLLAQSERPLVLAGRGARCAAGELSQLADLVGALTASSAPARGTFAGRAYDLGVAGGFASEPSAALIKAADVVLVVGARLNQFTTSFGHAFGGAATVVQIDVAEAATSPLVDHFIQADAADAIPALVERFRSVAGEGKARQMPWGGSAEQAKDSTLQFDREPGDELAPDGRLDPRSLMRRLNTILPAQRQVVSDGGHFIGWANTYFELPSPDSITLVGTTYQSIGLGLPSAAGAAVARPERTTVVVTGDGGGLMGLPDLDTLVRVARSAIVLVFNDAAYGAEVHQYGSQGLDQEIMQIPQVDFAQVALGFGAKSAVIRTLDDLDQIQDWVDAGAEGTFVADLRVSQGIIAPYILEIIELTLKRPQPAGRSE</sequence>
<keyword evidence="2 3" id="KW-0786">Thiamine pyrophosphate</keyword>
<feature type="domain" description="Thiamine pyrophosphate enzyme N-terminal TPP-binding" evidence="6">
    <location>
        <begin position="3"/>
        <end position="102"/>
    </location>
</feature>
<feature type="domain" description="Thiamine pyrophosphate enzyme TPP-binding" evidence="5">
    <location>
        <begin position="382"/>
        <end position="513"/>
    </location>
</feature>
<accession>A0ABY3WA56</accession>
<dbReference type="Pfam" id="PF00205">
    <property type="entry name" value="TPP_enzyme_M"/>
    <property type="match status" value="1"/>
</dbReference>
<evidence type="ECO:0000259" key="5">
    <source>
        <dbReference type="Pfam" id="PF02775"/>
    </source>
</evidence>
<dbReference type="InterPro" id="IPR011766">
    <property type="entry name" value="TPP_enzyme_TPP-bd"/>
</dbReference>
<comment type="similarity">
    <text evidence="1 3">Belongs to the TPP enzyme family.</text>
</comment>
<evidence type="ECO:0000256" key="2">
    <source>
        <dbReference type="ARBA" id="ARBA00023052"/>
    </source>
</evidence>
<name>A0ABY3WA56_9MICC</name>
<evidence type="ECO:0000256" key="1">
    <source>
        <dbReference type="ARBA" id="ARBA00007812"/>
    </source>
</evidence>
<dbReference type="InterPro" id="IPR012001">
    <property type="entry name" value="Thiamin_PyroP_enz_TPP-bd_dom"/>
</dbReference>
<keyword evidence="8" id="KW-1185">Reference proteome</keyword>
<dbReference type="InterPro" id="IPR029061">
    <property type="entry name" value="THDP-binding"/>
</dbReference>
<evidence type="ECO:0000259" key="6">
    <source>
        <dbReference type="Pfam" id="PF02776"/>
    </source>
</evidence>
<feature type="domain" description="Thiamine pyrophosphate enzyme central" evidence="4">
    <location>
        <begin position="185"/>
        <end position="314"/>
    </location>
</feature>
<dbReference type="Gene3D" id="3.40.50.1220">
    <property type="entry name" value="TPP-binding domain"/>
    <property type="match status" value="1"/>
</dbReference>
<evidence type="ECO:0000259" key="4">
    <source>
        <dbReference type="Pfam" id="PF00205"/>
    </source>
</evidence>
<protein>
    <submittedName>
        <fullName evidence="7">Thiamine pyrophosphate-binding protein</fullName>
    </submittedName>
</protein>
<dbReference type="CDD" id="cd00568">
    <property type="entry name" value="TPP_enzymes"/>
    <property type="match status" value="1"/>
</dbReference>
<proteinExistence type="inferred from homology"/>
<dbReference type="InterPro" id="IPR029035">
    <property type="entry name" value="DHS-like_NAD/FAD-binding_dom"/>
</dbReference>
<dbReference type="InterPro" id="IPR012000">
    <property type="entry name" value="Thiamin_PyroP_enz_cen_dom"/>
</dbReference>
<dbReference type="PANTHER" id="PTHR18968">
    <property type="entry name" value="THIAMINE PYROPHOSPHATE ENZYMES"/>
    <property type="match status" value="1"/>
</dbReference>
<dbReference type="PANTHER" id="PTHR18968:SF13">
    <property type="entry name" value="ACETOLACTATE SYNTHASE CATALYTIC SUBUNIT, MITOCHONDRIAL"/>
    <property type="match status" value="1"/>
</dbReference>
<dbReference type="SUPFAM" id="SSF52518">
    <property type="entry name" value="Thiamin diphosphate-binding fold (THDP-binding)"/>
    <property type="match status" value="2"/>
</dbReference>
<dbReference type="Gene3D" id="3.40.50.970">
    <property type="match status" value="2"/>
</dbReference>
<dbReference type="SUPFAM" id="SSF52467">
    <property type="entry name" value="DHS-like NAD/FAD-binding domain"/>
    <property type="match status" value="1"/>
</dbReference>
<dbReference type="Pfam" id="PF02776">
    <property type="entry name" value="TPP_enzyme_N"/>
    <property type="match status" value="1"/>
</dbReference>